<proteinExistence type="predicted"/>
<dbReference type="KEGG" id="vg:19738744"/>
<organism evidence="3 4">
    <name type="scientific">Armadillidium vulgare iridescent virus</name>
    <dbReference type="NCBI Taxonomy" id="72201"/>
    <lineage>
        <taxon>Viruses</taxon>
        <taxon>Varidnaviria</taxon>
        <taxon>Bamfordvirae</taxon>
        <taxon>Nucleocytoviricota</taxon>
        <taxon>Megaviricetes</taxon>
        <taxon>Pimascovirales</taxon>
        <taxon>Pimascovirales incertae sedis</taxon>
        <taxon>Iridoviridae</taxon>
        <taxon>Betairidovirinae</taxon>
        <taxon>Iridovirus</taxon>
        <taxon>Iridovirus armadillidium1</taxon>
        <taxon>Invertebrate iridescent virus 31</taxon>
    </lineage>
</organism>
<gene>
    <name evidence="3" type="primary">160L</name>
    <name evidence="3" type="ORF">IIV31_160L</name>
</gene>
<evidence type="ECO:0000313" key="3">
    <source>
        <dbReference type="EMBL" id="CCV02532.1"/>
    </source>
</evidence>
<accession>A0A068QKH3</accession>
<keyword evidence="3" id="KW-0808">Transferase</keyword>
<reference evidence="3 4" key="1">
    <citation type="journal article" date="2014" name="J. Gen. Virol.">
        <title>Genome sequence of a crustacean iridovirus, IIV31, isolated from the pill bug, Armadillidium vulgare.</title>
        <authorList>
            <person name="Piegu B."/>
            <person name="Guizard S."/>
            <person name="Yeping T."/>
            <person name="Cruaud C."/>
            <person name="Asgari S."/>
            <person name="Bideshi D.K."/>
            <person name="Federici B.A."/>
            <person name="Bigot Y."/>
        </authorList>
    </citation>
    <scope>NUCLEOTIDE SEQUENCE [LARGE SCALE GENOMIC DNA]</scope>
</reference>
<evidence type="ECO:0000313" key="4">
    <source>
        <dbReference type="Proteomes" id="UP000114278"/>
    </source>
</evidence>
<evidence type="ECO:0000259" key="2">
    <source>
        <dbReference type="Pfam" id="PF09992"/>
    </source>
</evidence>
<dbReference type="RefSeq" id="YP_009046774.1">
    <property type="nucleotide sequence ID" value="NC_024451.1"/>
</dbReference>
<keyword evidence="3" id="KW-0723">Serine/threonine-protein kinase</keyword>
<sequence length="1024" mass="116242">MDYPAYKRIDTIPKLLEYMWSLFPNIVAIQKGEQAPLSITEALDKKLYQPVIENSVEFCDLLSKNILKIQPFAQGGFGQVGLLTIDEDVAQQPLKAIVISFKRAGGFEPFYVPVIIKLYLTNEEPRWSIGSGPKDQGFFYISDPLSEMIFGSMLGHLYDLGLCPFFTKYFGAYICKGEKTSIVTEKASLELRRLISRNRGVGIAQKHPDAVINLLFQYVYGLFIMKTYYGMVHFDTQHRNIMATYIHNRQIKIAEHVQSYIYQGEDISKKDLFLFQTHVTTENLGIGCLDDRGRGLPVFICIKNYGLLLKIIDYGVCVSHLKRSKINAYKNDITISSIPEDLKRIGAAEAFLNTIAENGGEAYSNTVDLVYTLINMWEHMIKGLDTHTGQQLPDPVAPRDYRDALLLLDSFSEKFFGEEYRLSSYLERHPERKVQTDPKRGLVWVSRAHDTGIRKPAFSDPKRLLEGLLNVCGKDKHIRTKLLFKGQNQKDEACVFYLEPEIRDYIKKYGLQDKNTMLLMNEPSERDNNMNLFSNYVSSSNLVRDMKCNNLGKGETEKIVKCKQLKTNIMKFSLDSLASKKLYNPSEGDLRNSLISAFPGREKSDGSSRSSSSSTSGSSAGSGSTASIDHLPNSNLVKRTPIFDYYQIQINPAALKLNRDSNGAQVYQQYQSWFDFKSIKEKRIGDYVETIFLHIFKLRGKNIFLSKKTDLWSGALKYFDNSKNGLAINGGYFIVPGNINYLYPNLTMNDVFEPIGYSYSNRENFNGTKLSFPPTYHDDLGFVYGRKNGSIYVEEYNEFMNKHLTMMDVIRYETKESEITNEKKILEETVSAIAMTPFLGEDVDTSLIGPRPFKADGTELTDDDYIWAFCSGPFLIKNGVVVFTEQKMNTELMVAEDTLVHAVPDAKNSYKYRSAEDEGNQFYGMRHSHRYMVHNVLAIDNNNKAFIILCEGRGFDSPGLDRVQLANLIHVLNVKTALSLDGGFSANAVYKDCSTLNNGVKECKPMFALNDPEKRKLGVSMYIM</sequence>
<dbReference type="Pfam" id="PF09992">
    <property type="entry name" value="NAGPA"/>
    <property type="match status" value="1"/>
</dbReference>
<keyword evidence="3" id="KW-0418">Kinase</keyword>
<dbReference type="InterPro" id="IPR018711">
    <property type="entry name" value="NAGPA"/>
</dbReference>
<feature type="domain" description="Phosphodiester glycosidase" evidence="2">
    <location>
        <begin position="858"/>
        <end position="998"/>
    </location>
</feature>
<dbReference type="Proteomes" id="UP000114278">
    <property type="component" value="Segment"/>
</dbReference>
<feature type="region of interest" description="Disordered" evidence="1">
    <location>
        <begin position="597"/>
        <end position="627"/>
    </location>
</feature>
<keyword evidence="4" id="KW-1185">Reference proteome</keyword>
<dbReference type="GeneID" id="19738744"/>
<dbReference type="EMBL" id="HF920637">
    <property type="protein sequence ID" value="CCV02532.1"/>
    <property type="molecule type" value="Genomic_DNA"/>
</dbReference>
<name>A0A068QKH3_9VIRU</name>
<protein>
    <submittedName>
        <fullName evidence="3">Serine/threonine protein kinase</fullName>
    </submittedName>
</protein>
<dbReference type="OrthoDB" id="690at10239"/>
<evidence type="ECO:0000256" key="1">
    <source>
        <dbReference type="SAM" id="MobiDB-lite"/>
    </source>
</evidence>
<feature type="compositionally biased region" description="Low complexity" evidence="1">
    <location>
        <begin position="607"/>
        <end position="627"/>
    </location>
</feature>
<dbReference type="GO" id="GO:0004674">
    <property type="term" value="F:protein serine/threonine kinase activity"/>
    <property type="evidence" value="ECO:0007669"/>
    <property type="project" value="UniProtKB-KW"/>
</dbReference>